<accession>A0ABU7BBW7</accession>
<feature type="region of interest" description="Disordered" evidence="1">
    <location>
        <begin position="88"/>
        <end position="121"/>
    </location>
</feature>
<protein>
    <submittedName>
        <fullName evidence="2">Uncharacterized protein</fullName>
    </submittedName>
</protein>
<name>A0ABU7BBW7_9TELE</name>
<sequence length="121" mass="13231">TVQAELGFSLWNSPSVKIGFCCAWQPPLRVLQSESATCPPTLLTWNIGALQPVLRRLTPQICTRLSPPADRSPPEYLTPDHSARLVPETEPYLIHHYDNPAETHTGQDSQLSTGGGAGESR</sequence>
<gene>
    <name evidence="2" type="ORF">ATANTOWER_023619</name>
</gene>
<feature type="compositionally biased region" description="Polar residues" evidence="1">
    <location>
        <begin position="102"/>
        <end position="112"/>
    </location>
</feature>
<feature type="non-terminal residue" evidence="2">
    <location>
        <position position="1"/>
    </location>
</feature>
<evidence type="ECO:0000313" key="2">
    <source>
        <dbReference type="EMBL" id="MED6248002.1"/>
    </source>
</evidence>
<organism evidence="2 3">
    <name type="scientific">Ataeniobius toweri</name>
    <dbReference type="NCBI Taxonomy" id="208326"/>
    <lineage>
        <taxon>Eukaryota</taxon>
        <taxon>Metazoa</taxon>
        <taxon>Chordata</taxon>
        <taxon>Craniata</taxon>
        <taxon>Vertebrata</taxon>
        <taxon>Euteleostomi</taxon>
        <taxon>Actinopterygii</taxon>
        <taxon>Neopterygii</taxon>
        <taxon>Teleostei</taxon>
        <taxon>Neoteleostei</taxon>
        <taxon>Acanthomorphata</taxon>
        <taxon>Ovalentaria</taxon>
        <taxon>Atherinomorphae</taxon>
        <taxon>Cyprinodontiformes</taxon>
        <taxon>Goodeidae</taxon>
        <taxon>Ataeniobius</taxon>
    </lineage>
</organism>
<dbReference type="Proteomes" id="UP001345963">
    <property type="component" value="Unassembled WGS sequence"/>
</dbReference>
<evidence type="ECO:0000256" key="1">
    <source>
        <dbReference type="SAM" id="MobiDB-lite"/>
    </source>
</evidence>
<keyword evidence="3" id="KW-1185">Reference proteome</keyword>
<proteinExistence type="predicted"/>
<comment type="caution">
    <text evidence="2">The sequence shown here is derived from an EMBL/GenBank/DDBJ whole genome shotgun (WGS) entry which is preliminary data.</text>
</comment>
<dbReference type="EMBL" id="JAHUTI010049700">
    <property type="protein sequence ID" value="MED6248002.1"/>
    <property type="molecule type" value="Genomic_DNA"/>
</dbReference>
<reference evidence="2 3" key="1">
    <citation type="submission" date="2021-07" db="EMBL/GenBank/DDBJ databases">
        <authorList>
            <person name="Palmer J.M."/>
        </authorList>
    </citation>
    <scope>NUCLEOTIDE SEQUENCE [LARGE SCALE GENOMIC DNA]</scope>
    <source>
        <strain evidence="2 3">AT_MEX2019</strain>
        <tissue evidence="2">Muscle</tissue>
    </source>
</reference>
<evidence type="ECO:0000313" key="3">
    <source>
        <dbReference type="Proteomes" id="UP001345963"/>
    </source>
</evidence>